<organism evidence="1 2">
    <name type="scientific">Vicia faba</name>
    <name type="common">Broad bean</name>
    <name type="synonym">Faba vulgaris</name>
    <dbReference type="NCBI Taxonomy" id="3906"/>
    <lineage>
        <taxon>Eukaryota</taxon>
        <taxon>Viridiplantae</taxon>
        <taxon>Streptophyta</taxon>
        <taxon>Embryophyta</taxon>
        <taxon>Tracheophyta</taxon>
        <taxon>Spermatophyta</taxon>
        <taxon>Magnoliopsida</taxon>
        <taxon>eudicotyledons</taxon>
        <taxon>Gunneridae</taxon>
        <taxon>Pentapetalae</taxon>
        <taxon>rosids</taxon>
        <taxon>fabids</taxon>
        <taxon>Fabales</taxon>
        <taxon>Fabaceae</taxon>
        <taxon>Papilionoideae</taxon>
        <taxon>50 kb inversion clade</taxon>
        <taxon>NPAAA clade</taxon>
        <taxon>Hologalegina</taxon>
        <taxon>IRL clade</taxon>
        <taxon>Fabeae</taxon>
        <taxon>Vicia</taxon>
    </lineage>
</organism>
<evidence type="ECO:0000313" key="1">
    <source>
        <dbReference type="EMBL" id="CAI8607738.1"/>
    </source>
</evidence>
<protein>
    <submittedName>
        <fullName evidence="1">Uncharacterized protein</fullName>
    </submittedName>
</protein>
<sequence>MEVKIVFQSFGCYKFMILKGLYMPMLEKIGQVGRPLKNARFVKLKILSVVLFQDQVHIQPISPSCNLVANTTFQPFSRSSNSNTSFLFKENLGQILLHGASLTLVYNLLSLKHH</sequence>
<reference evidence="1 2" key="1">
    <citation type="submission" date="2023-01" db="EMBL/GenBank/DDBJ databases">
        <authorList>
            <person name="Kreplak J."/>
        </authorList>
    </citation>
    <scope>NUCLEOTIDE SEQUENCE [LARGE SCALE GENOMIC DNA]</scope>
</reference>
<proteinExistence type="predicted"/>
<evidence type="ECO:0000313" key="2">
    <source>
        <dbReference type="Proteomes" id="UP001157006"/>
    </source>
</evidence>
<name>A0AAV1AF53_VICFA</name>
<dbReference type="AlphaFoldDB" id="A0AAV1AF53"/>
<gene>
    <name evidence="1" type="ORF">VFH_IV052200</name>
</gene>
<keyword evidence="2" id="KW-1185">Reference proteome</keyword>
<accession>A0AAV1AF53</accession>
<dbReference type="EMBL" id="OX451739">
    <property type="protein sequence ID" value="CAI8607738.1"/>
    <property type="molecule type" value="Genomic_DNA"/>
</dbReference>
<dbReference type="Proteomes" id="UP001157006">
    <property type="component" value="Chromosome 4"/>
</dbReference>